<reference evidence="2" key="1">
    <citation type="journal article" name="BMC Genomics">
        <title>Long-read sequencing and de novo genome assembly of marine medaka (Oryzias melastigma).</title>
        <authorList>
            <person name="Liang P."/>
            <person name="Saqib H.S.A."/>
            <person name="Ni X."/>
            <person name="Shen Y."/>
        </authorList>
    </citation>
    <scope>NUCLEOTIDE SEQUENCE</scope>
    <source>
        <strain evidence="2">Bigg-433</strain>
    </source>
</reference>
<feature type="region of interest" description="Disordered" evidence="1">
    <location>
        <begin position="48"/>
        <end position="81"/>
    </location>
</feature>
<evidence type="ECO:0000313" key="3">
    <source>
        <dbReference type="Proteomes" id="UP000646548"/>
    </source>
</evidence>
<evidence type="ECO:0000313" key="2">
    <source>
        <dbReference type="EMBL" id="KAF6714475.1"/>
    </source>
</evidence>
<proteinExistence type="predicted"/>
<name>A0A834BND4_ORYME</name>
<gene>
    <name evidence="2" type="ORF">FQA47_018615</name>
</gene>
<comment type="caution">
    <text evidence="2">The sequence shown here is derived from an EMBL/GenBank/DDBJ whole genome shotgun (WGS) entry which is preliminary data.</text>
</comment>
<feature type="region of interest" description="Disordered" evidence="1">
    <location>
        <begin position="143"/>
        <end position="210"/>
    </location>
</feature>
<accession>A0A834BND4</accession>
<feature type="compositionally biased region" description="Basic and acidic residues" evidence="1">
    <location>
        <begin position="143"/>
        <end position="201"/>
    </location>
</feature>
<dbReference type="AlphaFoldDB" id="A0A834BND4"/>
<dbReference type="Proteomes" id="UP000646548">
    <property type="component" value="Unassembled WGS sequence"/>
</dbReference>
<sequence>MEDRRRPFSHNKLLKSTNTSRRFLILRSKIQHLVATVVHSSAYGFSDDEENRGRASSVHTVLTSASGPRRTPEPPRFSFSSELDGKLPFSPLHWRGLDFVLITAEGVVQNAPGCWLEPLLPRRVLLPELTLLQRSCTDRSKPIRTILDDPGRPRTTTDAHGRSWTTTDDHGQSRMTTDAHGRSWTTTDDHERSWTTTDDHGQSWTTTNAQ</sequence>
<feature type="compositionally biased region" description="Polar residues" evidence="1">
    <location>
        <begin position="57"/>
        <end position="66"/>
    </location>
</feature>
<organism evidence="2 3">
    <name type="scientific">Oryzias melastigma</name>
    <name type="common">Marine medaka</name>
    <dbReference type="NCBI Taxonomy" id="30732"/>
    <lineage>
        <taxon>Eukaryota</taxon>
        <taxon>Metazoa</taxon>
        <taxon>Chordata</taxon>
        <taxon>Craniata</taxon>
        <taxon>Vertebrata</taxon>
        <taxon>Euteleostomi</taxon>
        <taxon>Actinopterygii</taxon>
        <taxon>Neopterygii</taxon>
        <taxon>Teleostei</taxon>
        <taxon>Neoteleostei</taxon>
        <taxon>Acanthomorphata</taxon>
        <taxon>Ovalentaria</taxon>
        <taxon>Atherinomorphae</taxon>
        <taxon>Beloniformes</taxon>
        <taxon>Adrianichthyidae</taxon>
        <taxon>Oryziinae</taxon>
        <taxon>Oryzias</taxon>
    </lineage>
</organism>
<evidence type="ECO:0000256" key="1">
    <source>
        <dbReference type="SAM" id="MobiDB-lite"/>
    </source>
</evidence>
<protein>
    <submittedName>
        <fullName evidence="2">Uncharacterized protein</fullName>
    </submittedName>
</protein>
<dbReference type="EMBL" id="WKFB01001239">
    <property type="protein sequence ID" value="KAF6714475.1"/>
    <property type="molecule type" value="Genomic_DNA"/>
</dbReference>